<evidence type="ECO:0000259" key="1">
    <source>
        <dbReference type="Pfam" id="PF04909"/>
    </source>
</evidence>
<gene>
    <name evidence="2" type="ORF">HLH32_03820</name>
</gene>
<dbReference type="Pfam" id="PF04909">
    <property type="entry name" value="Amidohydro_2"/>
    <property type="match status" value="1"/>
</dbReference>
<dbReference type="AlphaFoldDB" id="A0A7W4P9I0"/>
<protein>
    <submittedName>
        <fullName evidence="2">Amidohydrolase family protein</fullName>
    </submittedName>
</protein>
<reference evidence="2 3" key="1">
    <citation type="submission" date="2020-04" db="EMBL/GenBank/DDBJ databases">
        <title>Description of novel Gluconacetobacter.</title>
        <authorList>
            <person name="Sombolestani A."/>
        </authorList>
    </citation>
    <scope>NUCLEOTIDE SEQUENCE [LARGE SCALE GENOMIC DNA]</scope>
    <source>
        <strain evidence="2 3">LMG 1382</strain>
    </source>
</reference>
<dbReference type="InterPro" id="IPR032466">
    <property type="entry name" value="Metal_Hydrolase"/>
</dbReference>
<dbReference type="EMBL" id="JABEQI010000002">
    <property type="protein sequence ID" value="MBB2185520.1"/>
    <property type="molecule type" value="Genomic_DNA"/>
</dbReference>
<proteinExistence type="predicted"/>
<dbReference type="InterPro" id="IPR006680">
    <property type="entry name" value="Amidohydro-rel"/>
</dbReference>
<dbReference type="RefSeq" id="WP_114726218.1">
    <property type="nucleotide sequence ID" value="NZ_QQAW01000002.1"/>
</dbReference>
<evidence type="ECO:0000313" key="3">
    <source>
        <dbReference type="Proteomes" id="UP000562982"/>
    </source>
</evidence>
<comment type="caution">
    <text evidence="2">The sequence shown here is derived from an EMBL/GenBank/DDBJ whole genome shotgun (WGS) entry which is preliminary data.</text>
</comment>
<feature type="domain" description="Amidohydrolase-related" evidence="1">
    <location>
        <begin position="46"/>
        <end position="108"/>
    </location>
</feature>
<dbReference type="Gene3D" id="3.20.20.140">
    <property type="entry name" value="Metal-dependent hydrolases"/>
    <property type="match status" value="1"/>
</dbReference>
<organism evidence="2 3">
    <name type="scientific">Gluconacetobacter liquefaciens</name>
    <name type="common">Acetobacter liquefaciens</name>
    <dbReference type="NCBI Taxonomy" id="89584"/>
    <lineage>
        <taxon>Bacteria</taxon>
        <taxon>Pseudomonadati</taxon>
        <taxon>Pseudomonadota</taxon>
        <taxon>Alphaproteobacteria</taxon>
        <taxon>Acetobacterales</taxon>
        <taxon>Acetobacteraceae</taxon>
        <taxon>Gluconacetobacter</taxon>
    </lineage>
</organism>
<dbReference type="GO" id="GO:0016787">
    <property type="term" value="F:hydrolase activity"/>
    <property type="evidence" value="ECO:0007669"/>
    <property type="project" value="UniProtKB-KW"/>
</dbReference>
<dbReference type="SUPFAM" id="SSF51556">
    <property type="entry name" value="Metallo-dependent hydrolases"/>
    <property type="match status" value="1"/>
</dbReference>
<accession>A0A7W4P9I0</accession>
<dbReference type="Proteomes" id="UP000562982">
    <property type="component" value="Unassembled WGS sequence"/>
</dbReference>
<dbReference type="OrthoDB" id="149172at2"/>
<name>A0A7W4P9I0_GLULI</name>
<evidence type="ECO:0000313" key="2">
    <source>
        <dbReference type="EMBL" id="MBB2185520.1"/>
    </source>
</evidence>
<sequence length="112" mass="12892">MMMALDAVQIKSKEGHTMASKMRQIALDEHWLRVLRTMQRFLPKMSLVAQRVRFYPALEELGEDAVMFSVDYPCESANIAPEFIETANIPEEVRAKVCFSNASKLLRLEKML</sequence>
<keyword evidence="2" id="KW-0378">Hydrolase</keyword>